<protein>
    <recommendedName>
        <fullName evidence="1">NAD-dependent epimerase/dehydratase domain-containing protein</fullName>
    </recommendedName>
</protein>
<sequence length="180" mass="18938">MKLLVTGSMGTVGRKVTQAFPGSIGLDFRPGADIAADLATLDYAECDIARALVSVDALVHLATNPDPDAPDAVHWQAVANAARLLQACHGAGLANVVLASSDWAAPKGAGMTVNTYGHSKRVFEAMAAMYSSMPGRHGTALRIGWVPAHASDLDEASEWLRANYWDDARLIDELRAALGG</sequence>
<dbReference type="Gene3D" id="3.40.50.720">
    <property type="entry name" value="NAD(P)-binding Rossmann-like Domain"/>
    <property type="match status" value="1"/>
</dbReference>
<proteinExistence type="predicted"/>
<name>A0ABQ5W2E8_9HYPH</name>
<dbReference type="InterPro" id="IPR036291">
    <property type="entry name" value="NAD(P)-bd_dom_sf"/>
</dbReference>
<evidence type="ECO:0000313" key="3">
    <source>
        <dbReference type="Proteomes" id="UP001156691"/>
    </source>
</evidence>
<dbReference type="EMBL" id="BSNS01000007">
    <property type="protein sequence ID" value="GLQ54257.1"/>
    <property type="molecule type" value="Genomic_DNA"/>
</dbReference>
<keyword evidence="3" id="KW-1185">Reference proteome</keyword>
<reference evidence="3" key="1">
    <citation type="journal article" date="2019" name="Int. J. Syst. Evol. Microbiol.">
        <title>The Global Catalogue of Microorganisms (GCM) 10K type strain sequencing project: providing services to taxonomists for standard genome sequencing and annotation.</title>
        <authorList>
            <consortium name="The Broad Institute Genomics Platform"/>
            <consortium name="The Broad Institute Genome Sequencing Center for Infectious Disease"/>
            <person name="Wu L."/>
            <person name="Ma J."/>
        </authorList>
    </citation>
    <scope>NUCLEOTIDE SEQUENCE [LARGE SCALE GENOMIC DNA]</scope>
    <source>
        <strain evidence="3">NBRC 112416</strain>
    </source>
</reference>
<organism evidence="2 3">
    <name type="scientific">Devosia nitrariae</name>
    <dbReference type="NCBI Taxonomy" id="2071872"/>
    <lineage>
        <taxon>Bacteria</taxon>
        <taxon>Pseudomonadati</taxon>
        <taxon>Pseudomonadota</taxon>
        <taxon>Alphaproteobacteria</taxon>
        <taxon>Hyphomicrobiales</taxon>
        <taxon>Devosiaceae</taxon>
        <taxon>Devosia</taxon>
    </lineage>
</organism>
<dbReference type="SUPFAM" id="SSF51735">
    <property type="entry name" value="NAD(P)-binding Rossmann-fold domains"/>
    <property type="match status" value="1"/>
</dbReference>
<gene>
    <name evidence="2" type="ORF">GCM10010862_15160</name>
</gene>
<comment type="caution">
    <text evidence="2">The sequence shown here is derived from an EMBL/GenBank/DDBJ whole genome shotgun (WGS) entry which is preliminary data.</text>
</comment>
<feature type="domain" description="NAD-dependent epimerase/dehydratase" evidence="1">
    <location>
        <begin position="4"/>
        <end position="143"/>
    </location>
</feature>
<dbReference type="Proteomes" id="UP001156691">
    <property type="component" value="Unassembled WGS sequence"/>
</dbReference>
<evidence type="ECO:0000259" key="1">
    <source>
        <dbReference type="Pfam" id="PF01370"/>
    </source>
</evidence>
<dbReference type="RefSeq" id="WP_284339692.1">
    <property type="nucleotide sequence ID" value="NZ_BSNS01000007.1"/>
</dbReference>
<accession>A0ABQ5W2E8</accession>
<dbReference type="InterPro" id="IPR001509">
    <property type="entry name" value="Epimerase_deHydtase"/>
</dbReference>
<evidence type="ECO:0000313" key="2">
    <source>
        <dbReference type="EMBL" id="GLQ54257.1"/>
    </source>
</evidence>
<dbReference type="Pfam" id="PF01370">
    <property type="entry name" value="Epimerase"/>
    <property type="match status" value="1"/>
</dbReference>